<dbReference type="InterPro" id="IPR015943">
    <property type="entry name" value="WD40/YVTN_repeat-like_dom_sf"/>
</dbReference>
<protein>
    <submittedName>
        <fullName evidence="1">Uncharacterized protein</fullName>
    </submittedName>
</protein>
<dbReference type="Proteomes" id="UP000003860">
    <property type="component" value="Unassembled WGS sequence"/>
</dbReference>
<proteinExistence type="predicted"/>
<dbReference type="OrthoDB" id="2077722at2"/>
<accession>F1TF51</accession>
<gene>
    <name evidence="1" type="ORF">Cpap_1184</name>
</gene>
<reference evidence="1" key="1">
    <citation type="submission" date="2009-07" db="EMBL/GenBank/DDBJ databases">
        <authorList>
            <consortium name="US DOE Joint Genome Institute (JGI-PGF)"/>
            <person name="Lucas S."/>
            <person name="Copeland A."/>
            <person name="Lapidus A."/>
            <person name="Glavina del Rio T."/>
            <person name="Tice H."/>
            <person name="Bruce D."/>
            <person name="Goodwin L."/>
            <person name="Pitluck S."/>
            <person name="Larimer F."/>
            <person name="Land M.L."/>
            <person name="Mouttaki H."/>
            <person name="He Z."/>
            <person name="Zhou J."/>
            <person name="Hemme C.L."/>
        </authorList>
    </citation>
    <scope>NUCLEOTIDE SEQUENCE</scope>
    <source>
        <strain evidence="1">DSM 2782</strain>
    </source>
</reference>
<organism evidence="1 2">
    <name type="scientific">Ruminiclostridium papyrosolvens DSM 2782</name>
    <dbReference type="NCBI Taxonomy" id="588581"/>
    <lineage>
        <taxon>Bacteria</taxon>
        <taxon>Bacillati</taxon>
        <taxon>Bacillota</taxon>
        <taxon>Clostridia</taxon>
        <taxon>Eubacteriales</taxon>
        <taxon>Oscillospiraceae</taxon>
        <taxon>Ruminiclostridium</taxon>
    </lineage>
</organism>
<dbReference type="eggNOG" id="COG3292">
    <property type="taxonomic scope" value="Bacteria"/>
</dbReference>
<evidence type="ECO:0000313" key="2">
    <source>
        <dbReference type="Proteomes" id="UP000003860"/>
    </source>
</evidence>
<dbReference type="RefSeq" id="WP_004620571.1">
    <property type="nucleotide sequence ID" value="NZ_ACXX02000010.1"/>
</dbReference>
<dbReference type="AlphaFoldDB" id="F1TF51"/>
<dbReference type="Gene3D" id="2.130.10.10">
    <property type="entry name" value="YVTN repeat-like/Quinoprotein amine dehydrogenase"/>
    <property type="match status" value="1"/>
</dbReference>
<sequence length="1194" mass="132692">MFKVKNSIRILAITVAAATVITSSVNLPVSAKSYVPVSLGGSVTKFTPVTERVTLQKEVNYFAGGDSRIPTSGWVTTSTDQSAGITAGLIGSNVKVTLKSKDNNGAEVLWIGTDKGLMRVCMAEPDTDDVVQYFNGPRYLFNGDDVVTALKDDDSYGIWVKNSAGAVHIKMVARTLNEKDAIYQKMAPVTDIRGAINDSIVHLYDNGNDTSDGAHPAGSVPTDTDADQLTTVNGRVFAQDSPYSTNNDGLWTALRFAGDAYKYAYLKQNGMSDAEPMAVETRQNAMRMLSNILLQGYISGRGDGFITRQYHATYQDEYFKNGNQTTDPDSAKRTYDTSKYKDPLGLNTFSDNIGDVAFWKKDINPDGSITSDSKSYIAPRNKIRDSKTGVFKEFNGVDYPTDGVGFSWAAGGLMSTTDGKYQMTPDAIEKHDAYWKTFSGNYIVKEVASDNTYTFVDSGISDKSKRPAAAIRIPYLYLQLACDPITGIPDNSYKVDAKGVISGGVTNGPIMAPNNDAIPDVSKVPAHMMPRVVFQLDSQIKEEVPAVLAKLYRNNDIYHGDRYKSAKDNEIVYKTDTSSEEVVAAFFSYYIADKFLFASMDNMTADETEIQRLMVQSCMRQIKNIVLNKGYFMGDENGRPTLWAKWYVTWYADNINEGVGVGSQNFSQAVETEAYTDKVNSSITPSGKKPIPKDLTIEEVKNKQITKKPLKDDVDNLYSDGRSINPSYAYEDAPLQAAEVMMFIRVAQEIAKDYSDIVADLNSNHNLAVDVADINAAWEAAFKPYNYSEVVKEAAKGPAADFSKLNGVGYVDILKSYFERKLTQNMADWAMSSVSDWNNKTKKEYWFQRAWEQDCYSPYVNGSDQELAYMSYLPLLLLEEQGTTRGNAIREGFEQWFDYMKTGETPAYLFLAQVANPDRTDIDLKGAMRQLYRLPQYLLNYPSYQSGRKDIYTHVVGSRNWNVLYSNIALPFDERSVMKINNDPLSVDNNVNFNGNLLLSSGVNPDYTIKSYNWAEDYNFTGGKGYLYDYAPTFTMPYWFGKYFGLIKGASPESGITKYTYANVLADFSDKGSQGLVKQYVKFLQDPTYTPSNNLTEISSKLTNAMTFVNKDFTIKPSIFPTMENVSSSVLKSDRKTLWLGYTTGGVDRVNLEKNEVTSYSAASVGSGKVLLVVDDADSNGVWVITTDGVTKIK</sequence>
<dbReference type="EMBL" id="ACXX02000010">
    <property type="protein sequence ID" value="EGD46989.1"/>
    <property type="molecule type" value="Genomic_DNA"/>
</dbReference>
<dbReference type="STRING" id="588581.Cpap_1184"/>
<reference evidence="1" key="2">
    <citation type="submission" date="2011-01" db="EMBL/GenBank/DDBJ databases">
        <title>The Non-contiguous Finished genome of Clostridium papyrosolvens.</title>
        <authorList>
            <person name="Lucas S."/>
            <person name="Copeland A."/>
            <person name="Lapidus A."/>
            <person name="Cheng J.-F."/>
            <person name="Goodwin L."/>
            <person name="Pitluck S."/>
            <person name="Misra M."/>
            <person name="Chertkov O."/>
            <person name="Detter J.C."/>
            <person name="Han C."/>
            <person name="Tapia R."/>
            <person name="Land M."/>
            <person name="Hauser L."/>
            <person name="Kyrpides N."/>
            <person name="Ivanova N."/>
            <person name="Pagani I."/>
            <person name="Mouttaki H."/>
            <person name="He Z."/>
            <person name="Zhou J."/>
            <person name="Hemme C.L."/>
            <person name="Woyke T."/>
        </authorList>
    </citation>
    <scope>NUCLEOTIDE SEQUENCE [LARGE SCALE GENOMIC DNA]</scope>
    <source>
        <strain evidence="1">DSM 2782</strain>
    </source>
</reference>
<name>F1TF51_9FIRM</name>
<comment type="caution">
    <text evidence="1">The sequence shown here is derived from an EMBL/GenBank/DDBJ whole genome shotgun (WGS) entry which is preliminary data.</text>
</comment>
<evidence type="ECO:0000313" key="1">
    <source>
        <dbReference type="EMBL" id="EGD46989.1"/>
    </source>
</evidence>
<keyword evidence="2" id="KW-1185">Reference proteome</keyword>